<dbReference type="InterPro" id="IPR017407">
    <property type="entry name" value="Ser/Thr_kinase_Rio1"/>
</dbReference>
<evidence type="ECO:0000256" key="12">
    <source>
        <dbReference type="ARBA" id="ARBA00022777"/>
    </source>
</evidence>
<feature type="active site" description="4-aspartylphosphate intermediate" evidence="19">
    <location>
        <position position="351"/>
    </location>
</feature>
<evidence type="ECO:0000256" key="13">
    <source>
        <dbReference type="ARBA" id="ARBA00022801"/>
    </source>
</evidence>
<dbReference type="STRING" id="857566.A0A1E3PS51"/>
<evidence type="ECO:0000259" key="23">
    <source>
        <dbReference type="PROSITE" id="PS50011"/>
    </source>
</evidence>
<feature type="binding site" evidence="20">
    <location>
        <position position="289"/>
    </location>
    <ligand>
        <name>ATP</name>
        <dbReference type="ChEBI" id="CHEBI:30616"/>
    </ligand>
</feature>
<organism evidence="24 25">
    <name type="scientific">Nadsonia fulvescens var. elongata DSM 6958</name>
    <dbReference type="NCBI Taxonomy" id="857566"/>
    <lineage>
        <taxon>Eukaryota</taxon>
        <taxon>Fungi</taxon>
        <taxon>Dikarya</taxon>
        <taxon>Ascomycota</taxon>
        <taxon>Saccharomycotina</taxon>
        <taxon>Dipodascomycetes</taxon>
        <taxon>Dipodascales</taxon>
        <taxon>Dipodascales incertae sedis</taxon>
        <taxon>Nadsonia</taxon>
    </lineage>
</organism>
<dbReference type="EMBL" id="KV454407">
    <property type="protein sequence ID" value="ODQ67657.1"/>
    <property type="molecule type" value="Genomic_DNA"/>
</dbReference>
<evidence type="ECO:0000256" key="8">
    <source>
        <dbReference type="ARBA" id="ARBA00022527"/>
    </source>
</evidence>
<evidence type="ECO:0000256" key="19">
    <source>
        <dbReference type="PIRSR" id="PIRSR038147-1"/>
    </source>
</evidence>
<dbReference type="Proteomes" id="UP000095009">
    <property type="component" value="Unassembled WGS sequence"/>
</dbReference>
<evidence type="ECO:0000256" key="5">
    <source>
        <dbReference type="ARBA" id="ARBA00016038"/>
    </source>
</evidence>
<dbReference type="PROSITE" id="PS01245">
    <property type="entry name" value="RIO1"/>
    <property type="match status" value="1"/>
</dbReference>
<dbReference type="GO" id="GO:0016787">
    <property type="term" value="F:hydrolase activity"/>
    <property type="evidence" value="ECO:0007669"/>
    <property type="project" value="UniProtKB-KW"/>
</dbReference>
<feature type="binding site" evidence="21">
    <location>
        <position position="339"/>
    </location>
    <ligand>
        <name>Mg(2+)</name>
        <dbReference type="ChEBI" id="CHEBI:18420"/>
    </ligand>
</feature>
<comment type="subcellular location">
    <subcellularLocation>
        <location evidence="2">Cytoplasm</location>
    </subcellularLocation>
</comment>
<evidence type="ECO:0000256" key="20">
    <source>
        <dbReference type="PIRSR" id="PIRSR038147-2"/>
    </source>
</evidence>
<keyword evidence="10" id="KW-0479">Metal-binding</keyword>
<keyword evidence="9" id="KW-0808">Transferase</keyword>
<evidence type="ECO:0000313" key="24">
    <source>
        <dbReference type="EMBL" id="ODQ67657.1"/>
    </source>
</evidence>
<comment type="similarity">
    <text evidence="3">Belongs to the protein kinase superfamily. RIO-type Ser/Thr kinase family.</text>
</comment>
<dbReference type="GO" id="GO:0004674">
    <property type="term" value="F:protein serine/threonine kinase activity"/>
    <property type="evidence" value="ECO:0007669"/>
    <property type="project" value="UniProtKB-KW"/>
</dbReference>
<keyword evidence="15" id="KW-0460">Magnesium</keyword>
<dbReference type="CDD" id="cd05147">
    <property type="entry name" value="RIO1_euk"/>
    <property type="match status" value="1"/>
</dbReference>
<evidence type="ECO:0000256" key="6">
    <source>
        <dbReference type="ARBA" id="ARBA00022490"/>
    </source>
</evidence>
<evidence type="ECO:0000256" key="10">
    <source>
        <dbReference type="ARBA" id="ARBA00022723"/>
    </source>
</evidence>
<evidence type="ECO:0000256" key="14">
    <source>
        <dbReference type="ARBA" id="ARBA00022840"/>
    </source>
</evidence>
<dbReference type="PROSITE" id="PS50011">
    <property type="entry name" value="PROTEIN_KINASE_DOM"/>
    <property type="match status" value="1"/>
</dbReference>
<dbReference type="GO" id="GO:0005737">
    <property type="term" value="C:cytoplasm"/>
    <property type="evidence" value="ECO:0007669"/>
    <property type="project" value="UniProtKB-SubCell"/>
</dbReference>
<dbReference type="OrthoDB" id="205248at2759"/>
<evidence type="ECO:0000256" key="16">
    <source>
        <dbReference type="ARBA" id="ARBA00047899"/>
    </source>
</evidence>
<dbReference type="InterPro" id="IPR051272">
    <property type="entry name" value="RIO-type_Ser/Thr_kinase"/>
</dbReference>
<proteinExistence type="inferred from homology"/>
<name>A0A1E3PS51_9ASCO</name>
<dbReference type="PANTHER" id="PTHR45723">
    <property type="entry name" value="SERINE/THREONINE-PROTEIN KINASE RIO1"/>
    <property type="match status" value="1"/>
</dbReference>
<dbReference type="SUPFAM" id="SSF56112">
    <property type="entry name" value="Protein kinase-like (PK-like)"/>
    <property type="match status" value="1"/>
</dbReference>
<dbReference type="Gene3D" id="3.30.200.20">
    <property type="entry name" value="Phosphorylase Kinase, domain 1"/>
    <property type="match status" value="1"/>
</dbReference>
<reference evidence="24 25" key="1">
    <citation type="journal article" date="2016" name="Proc. Natl. Acad. Sci. U.S.A.">
        <title>Comparative genomics of biotechnologically important yeasts.</title>
        <authorList>
            <person name="Riley R."/>
            <person name="Haridas S."/>
            <person name="Wolfe K.H."/>
            <person name="Lopes M.R."/>
            <person name="Hittinger C.T."/>
            <person name="Goeker M."/>
            <person name="Salamov A.A."/>
            <person name="Wisecaver J.H."/>
            <person name="Long T.M."/>
            <person name="Calvey C.H."/>
            <person name="Aerts A.L."/>
            <person name="Barry K.W."/>
            <person name="Choi C."/>
            <person name="Clum A."/>
            <person name="Coughlan A.Y."/>
            <person name="Deshpande S."/>
            <person name="Douglass A.P."/>
            <person name="Hanson S.J."/>
            <person name="Klenk H.-P."/>
            <person name="LaButti K.M."/>
            <person name="Lapidus A."/>
            <person name="Lindquist E.A."/>
            <person name="Lipzen A.M."/>
            <person name="Meier-Kolthoff J.P."/>
            <person name="Ohm R.A."/>
            <person name="Otillar R.P."/>
            <person name="Pangilinan J.L."/>
            <person name="Peng Y."/>
            <person name="Rokas A."/>
            <person name="Rosa C.A."/>
            <person name="Scheuner C."/>
            <person name="Sibirny A.A."/>
            <person name="Slot J.C."/>
            <person name="Stielow J.B."/>
            <person name="Sun H."/>
            <person name="Kurtzman C.P."/>
            <person name="Blackwell M."/>
            <person name="Grigoriev I.V."/>
            <person name="Jeffries T.W."/>
        </authorList>
    </citation>
    <scope>NUCLEOTIDE SEQUENCE [LARGE SCALE GENOMIC DNA]</scope>
    <source>
        <strain evidence="24 25">DSM 6958</strain>
    </source>
</reference>
<evidence type="ECO:0000256" key="17">
    <source>
        <dbReference type="ARBA" id="ARBA00048679"/>
    </source>
</evidence>
<dbReference type="InterPro" id="IPR000687">
    <property type="entry name" value="RIO_kinase"/>
</dbReference>
<keyword evidence="8" id="KW-0723">Serine/threonine-protein kinase</keyword>
<evidence type="ECO:0000256" key="9">
    <source>
        <dbReference type="ARBA" id="ARBA00022679"/>
    </source>
</evidence>
<evidence type="ECO:0000256" key="21">
    <source>
        <dbReference type="PIRSR" id="PIRSR038147-3"/>
    </source>
</evidence>
<sequence length="654" mass="74938">MLPEKYEEYLRDNNEYGDDNESHYDYEYVQQVYSDESEDDGFLLPEEVVTAGVGGGNLTKSYNRQKRLMEMKTSTVKPQGPQAPTDQLKAKAPTATVVPQTAEGIAKAAASAAKKITEKESADELAKYAARINLNDDYFGSLDGGKGGSGGSAKHSAGADRSNRATTEQVLDPRTRMILFKMINKGTLFEINGCVSTGKEANVYHAMTEEGEHRAIKIYKTSILVFKDRDRYVTGEFRFRHGYSKHNPRKMVKLWAEKEFRNLKRLTAAGIPCPKPVYLQLHVLVMEFLGDRKGWPSPRLRDANIDPEHFPDLYLQLLALMRIMYQKCRLVHADLSEYNILYHEQKLYIIDVSQSVEHDHPQSLEFLRMDIKNVNEYFRRQHVQIFSEMRIFSFITKPTLIDETVTPPAKVEDEILDLMAFLAALPIEDLTDKQKEDDNIFRSVYIPQNLDQVYDMERDVEKIHRGEGESLIYGGLVAEKRAEDLQNTQPKIQEIELAQSKQEMPRNFEPKLEQEEHLSQRLLHKQQNLQQLRTDLLPAIKPKVEQTKPSVIENPFAQFQKNLAAKNESENNFALAEASEIEDSDSESENSSDSDSDDESKFSKVTVKKFEDKEANKERKKALKEAAREKRSQKIKKSVKKKLVSNTTQKRGKK</sequence>
<feature type="binding site" evidence="21">
    <location>
        <position position="351"/>
    </location>
    <ligand>
        <name>Mg(2+)</name>
        <dbReference type="ChEBI" id="CHEBI:18420"/>
    </ligand>
</feature>
<evidence type="ECO:0000256" key="22">
    <source>
        <dbReference type="SAM" id="MobiDB-lite"/>
    </source>
</evidence>
<evidence type="ECO:0000256" key="2">
    <source>
        <dbReference type="ARBA" id="ARBA00004496"/>
    </source>
</evidence>
<evidence type="ECO:0000256" key="3">
    <source>
        <dbReference type="ARBA" id="ARBA00009196"/>
    </source>
</evidence>
<feature type="region of interest" description="Disordered" evidence="22">
    <location>
        <begin position="578"/>
        <end position="654"/>
    </location>
</feature>
<evidence type="ECO:0000256" key="1">
    <source>
        <dbReference type="ARBA" id="ARBA00001946"/>
    </source>
</evidence>
<dbReference type="FunFam" id="3.30.200.20:FF:000148">
    <property type="entry name" value="Serine/threonine-protein kinase RIO1"/>
    <property type="match status" value="1"/>
</dbReference>
<evidence type="ECO:0000256" key="11">
    <source>
        <dbReference type="ARBA" id="ARBA00022741"/>
    </source>
</evidence>
<dbReference type="GO" id="GO:0042254">
    <property type="term" value="P:ribosome biogenesis"/>
    <property type="evidence" value="ECO:0007669"/>
    <property type="project" value="UniProtKB-KW"/>
</dbReference>
<feature type="compositionally biased region" description="Acidic residues" evidence="22">
    <location>
        <begin position="579"/>
        <end position="598"/>
    </location>
</feature>
<evidence type="ECO:0000256" key="7">
    <source>
        <dbReference type="ARBA" id="ARBA00022517"/>
    </source>
</evidence>
<keyword evidence="14 20" id="KW-0067">ATP-binding</keyword>
<keyword evidence="6" id="KW-0963">Cytoplasm</keyword>
<accession>A0A1E3PS51</accession>
<comment type="catalytic activity">
    <reaction evidence="17">
        <text>L-seryl-[protein] + ATP = O-phospho-L-seryl-[protein] + ADP + H(+)</text>
        <dbReference type="Rhea" id="RHEA:17989"/>
        <dbReference type="Rhea" id="RHEA-COMP:9863"/>
        <dbReference type="Rhea" id="RHEA-COMP:11604"/>
        <dbReference type="ChEBI" id="CHEBI:15378"/>
        <dbReference type="ChEBI" id="CHEBI:29999"/>
        <dbReference type="ChEBI" id="CHEBI:30616"/>
        <dbReference type="ChEBI" id="CHEBI:83421"/>
        <dbReference type="ChEBI" id="CHEBI:456216"/>
        <dbReference type="EC" id="2.7.11.1"/>
    </reaction>
</comment>
<dbReference type="InterPro" id="IPR011009">
    <property type="entry name" value="Kinase-like_dom_sf"/>
</dbReference>
<evidence type="ECO:0000256" key="15">
    <source>
        <dbReference type="ARBA" id="ARBA00022842"/>
    </source>
</evidence>
<feature type="compositionally biased region" description="Basic and acidic residues" evidence="22">
    <location>
        <begin position="608"/>
        <end position="632"/>
    </location>
</feature>
<dbReference type="GO" id="GO:0046872">
    <property type="term" value="F:metal ion binding"/>
    <property type="evidence" value="ECO:0007669"/>
    <property type="project" value="UniProtKB-KW"/>
</dbReference>
<keyword evidence="13" id="KW-0378">Hydrolase</keyword>
<comment type="cofactor">
    <cofactor evidence="1 21">
        <name>Mg(2+)</name>
        <dbReference type="ChEBI" id="CHEBI:18420"/>
    </cofactor>
</comment>
<dbReference type="Pfam" id="PF01163">
    <property type="entry name" value="RIO1"/>
    <property type="match status" value="1"/>
</dbReference>
<keyword evidence="12" id="KW-0418">Kinase</keyword>
<comment type="catalytic activity">
    <reaction evidence="16">
        <text>L-threonyl-[protein] + ATP = O-phospho-L-threonyl-[protein] + ADP + H(+)</text>
        <dbReference type="Rhea" id="RHEA:46608"/>
        <dbReference type="Rhea" id="RHEA-COMP:11060"/>
        <dbReference type="Rhea" id="RHEA-COMP:11605"/>
        <dbReference type="ChEBI" id="CHEBI:15378"/>
        <dbReference type="ChEBI" id="CHEBI:30013"/>
        <dbReference type="ChEBI" id="CHEBI:30616"/>
        <dbReference type="ChEBI" id="CHEBI:61977"/>
        <dbReference type="ChEBI" id="CHEBI:456216"/>
        <dbReference type="EC" id="2.7.11.1"/>
    </reaction>
</comment>
<feature type="region of interest" description="Disordered" evidence="22">
    <location>
        <begin position="1"/>
        <end position="22"/>
    </location>
</feature>
<feature type="domain" description="Protein kinase" evidence="23">
    <location>
        <begin position="189"/>
        <end position="557"/>
    </location>
</feature>
<feature type="active site" description="Proton acceptor" evidence="19">
    <location>
        <position position="334"/>
    </location>
</feature>
<protein>
    <recommendedName>
        <fullName evidence="5">Serine/threonine-protein kinase RIO1</fullName>
        <ecNumber evidence="4">2.7.11.1</ecNumber>
    </recommendedName>
    <alternativeName>
        <fullName evidence="18">Serine/threonine-protein kinase rio1</fullName>
    </alternativeName>
</protein>
<keyword evidence="7" id="KW-0690">Ribosome biogenesis</keyword>
<evidence type="ECO:0000256" key="4">
    <source>
        <dbReference type="ARBA" id="ARBA00012513"/>
    </source>
</evidence>
<evidence type="ECO:0000313" key="25">
    <source>
        <dbReference type="Proteomes" id="UP000095009"/>
    </source>
</evidence>
<dbReference type="InterPro" id="IPR018934">
    <property type="entry name" value="RIO_dom"/>
</dbReference>
<dbReference type="Gene3D" id="1.10.510.10">
    <property type="entry name" value="Transferase(Phosphotransferase) domain 1"/>
    <property type="match status" value="1"/>
</dbReference>
<keyword evidence="11 20" id="KW-0547">Nucleotide-binding</keyword>
<feature type="binding site" evidence="20">
    <location>
        <position position="217"/>
    </location>
    <ligand>
        <name>ATP</name>
        <dbReference type="ChEBI" id="CHEBI:30616"/>
    </ligand>
</feature>
<keyword evidence="25" id="KW-1185">Reference proteome</keyword>
<dbReference type="EC" id="2.7.11.1" evidence="4"/>
<gene>
    <name evidence="24" type="ORF">NADFUDRAFT_45705</name>
</gene>
<dbReference type="InterPro" id="IPR018935">
    <property type="entry name" value="RIO_kinase_CS"/>
</dbReference>
<feature type="compositionally biased region" description="Basic residues" evidence="22">
    <location>
        <begin position="633"/>
        <end position="643"/>
    </location>
</feature>
<dbReference type="SMART" id="SM00090">
    <property type="entry name" value="RIO"/>
    <property type="match status" value="1"/>
</dbReference>
<evidence type="ECO:0000256" key="18">
    <source>
        <dbReference type="ARBA" id="ARBA00068838"/>
    </source>
</evidence>
<dbReference type="InterPro" id="IPR000719">
    <property type="entry name" value="Prot_kinase_dom"/>
</dbReference>
<dbReference type="GO" id="GO:0005524">
    <property type="term" value="F:ATP binding"/>
    <property type="evidence" value="ECO:0007669"/>
    <property type="project" value="UniProtKB-KW"/>
</dbReference>
<dbReference type="PIRSF" id="PIRSF038147">
    <property type="entry name" value="Ser/Thr_PK_RIO1"/>
    <property type="match status" value="1"/>
</dbReference>
<dbReference type="AlphaFoldDB" id="A0A1E3PS51"/>
<feature type="region of interest" description="Disordered" evidence="22">
    <location>
        <begin position="146"/>
        <end position="168"/>
    </location>
</feature>